<organism evidence="2 3">
    <name type="scientific">Arcicella aquatica</name>
    <dbReference type="NCBI Taxonomy" id="217141"/>
    <lineage>
        <taxon>Bacteria</taxon>
        <taxon>Pseudomonadati</taxon>
        <taxon>Bacteroidota</taxon>
        <taxon>Cytophagia</taxon>
        <taxon>Cytophagales</taxon>
        <taxon>Flectobacillaceae</taxon>
        <taxon>Arcicella</taxon>
    </lineage>
</organism>
<comment type="caution">
    <text evidence="2">The sequence shown here is derived from an EMBL/GenBank/DDBJ whole genome shotgun (WGS) entry which is preliminary data.</text>
</comment>
<dbReference type="PANTHER" id="PTHR43691">
    <property type="entry name" value="URIDINE PHOSPHORYLASE"/>
    <property type="match status" value="1"/>
</dbReference>
<evidence type="ECO:0000313" key="2">
    <source>
        <dbReference type="EMBL" id="MEA5257227.1"/>
    </source>
</evidence>
<accession>A0ABU5QJI5</accession>
<dbReference type="EMBL" id="JAYFUL010000006">
    <property type="protein sequence ID" value="MEA5257227.1"/>
    <property type="molecule type" value="Genomic_DNA"/>
</dbReference>
<dbReference type="CDD" id="cd00436">
    <property type="entry name" value="UP_TbUP-like"/>
    <property type="match status" value="1"/>
</dbReference>
<feature type="domain" description="Nucleoside phosphorylase" evidence="1">
    <location>
        <begin position="30"/>
        <end position="278"/>
    </location>
</feature>
<dbReference type="Proteomes" id="UP001304671">
    <property type="component" value="Unassembled WGS sequence"/>
</dbReference>
<name>A0ABU5QJI5_9BACT</name>
<reference evidence="2 3" key="1">
    <citation type="submission" date="2023-12" db="EMBL/GenBank/DDBJ databases">
        <title>Novel species of the genus Arcicella isolated from rivers.</title>
        <authorList>
            <person name="Lu H."/>
        </authorList>
    </citation>
    <scope>NUCLEOTIDE SEQUENCE [LARGE SCALE GENOMIC DNA]</scope>
    <source>
        <strain evidence="2 3">LMG 21963</strain>
    </source>
</reference>
<keyword evidence="3" id="KW-1185">Reference proteome</keyword>
<evidence type="ECO:0000313" key="3">
    <source>
        <dbReference type="Proteomes" id="UP001304671"/>
    </source>
</evidence>
<dbReference type="InterPro" id="IPR000845">
    <property type="entry name" value="Nucleoside_phosphorylase_d"/>
</dbReference>
<dbReference type="InterPro" id="IPR035994">
    <property type="entry name" value="Nucleoside_phosphorylase_sf"/>
</dbReference>
<dbReference type="RefSeq" id="WP_323247467.1">
    <property type="nucleotide sequence ID" value="NZ_JAYFUL010000006.1"/>
</dbReference>
<dbReference type="Pfam" id="PF01048">
    <property type="entry name" value="PNP_UDP_1"/>
    <property type="match status" value="1"/>
</dbReference>
<dbReference type="SUPFAM" id="SSF53167">
    <property type="entry name" value="Purine and uridine phosphorylases"/>
    <property type="match status" value="1"/>
</dbReference>
<dbReference type="Gene3D" id="3.40.50.1580">
    <property type="entry name" value="Nucleoside phosphorylase domain"/>
    <property type="match status" value="1"/>
</dbReference>
<dbReference type="PANTHER" id="PTHR43691:SF15">
    <property type="entry name" value="PHOSPHORYLASE, PUTATIVE-RELATED"/>
    <property type="match status" value="1"/>
</dbReference>
<protein>
    <submittedName>
        <fullName evidence="2">Nucleoside phosphorylase</fullName>
    </submittedName>
</protein>
<evidence type="ECO:0000259" key="1">
    <source>
        <dbReference type="Pfam" id="PF01048"/>
    </source>
</evidence>
<gene>
    <name evidence="2" type="ORF">VB264_05470</name>
</gene>
<proteinExistence type="predicted"/>
<sequence length="286" mass="31839">MAISPTDLITNADGSIYHLNLRPDDIADTIITVGDPERVEKVSKYFDSIEFKINKREFVTHTGYVGKKRLSVISSGIGTDNIEILMNELDALANIDLVTRTPYANHKSLNIIRLGTSGSLQKDIPLESIVVSKLGIGFDSLGFFYHSQDNEIAESVKQYFQLDFLPYANTGSESLFALLMNDSPHNWVGGNTVTCPGFYAPQGRVLRYHPKIVNLLEKFNTFKQDNLVLTNLEMETAGYYLMGKVLGHEVLSISAIVASRMTNEFAPNAEKTVDNLIQQALEKLTK</sequence>